<comment type="caution">
    <text evidence="10">The sequence shown here is derived from an EMBL/GenBank/DDBJ whole genome shotgun (WGS) entry which is preliminary data.</text>
</comment>
<name>A0A2G8TG84_9BURK</name>
<proteinExistence type="predicted"/>
<dbReference type="EMBL" id="PDOC01000005">
    <property type="protein sequence ID" value="PIL45023.1"/>
    <property type="molecule type" value="Genomic_DNA"/>
</dbReference>
<dbReference type="GO" id="GO:0046872">
    <property type="term" value="F:metal ion binding"/>
    <property type="evidence" value="ECO:0007669"/>
    <property type="project" value="UniProtKB-KW"/>
</dbReference>
<dbReference type="Proteomes" id="UP000230390">
    <property type="component" value="Unassembled WGS sequence"/>
</dbReference>
<keyword evidence="3 6" id="KW-0479">Metal-binding</keyword>
<keyword evidence="11" id="KW-1185">Reference proteome</keyword>
<accession>A0A2G8TG84</accession>
<sequence>MNKRQARLFAIGSTIVATVAFLGLTLDSHRQFGRLTNADKITPQVTLGKDVWHKNNCINCHTLFGEGAYYAPDLTKITKLRGEAYLTAYMKDPSKFYDEQKHRRLMPKQDISDVEIAALIAFLDWVSNVDNQGWPPRPLLVTGATFPGSDVSAPASAGAGKAPGSAPPAARPTTSSDNPIALGERVFRSAAPACTACHSIAPGVNMAGPTLAGLVARTSTLLAGSDYKGKATDVDGYIREAVVSPSAHVVPGAMYSANGQSFMPNTYGKDLTPDQINQLVAYLTSLK</sequence>
<dbReference type="PANTHER" id="PTHR37823">
    <property type="entry name" value="CYTOCHROME C-553-LIKE"/>
    <property type="match status" value="1"/>
</dbReference>
<dbReference type="AlphaFoldDB" id="A0A2G8TG84"/>
<keyword evidence="8" id="KW-0472">Membrane</keyword>
<dbReference type="RefSeq" id="WP_099788526.1">
    <property type="nucleotide sequence ID" value="NZ_JBHLYV010000032.1"/>
</dbReference>
<keyword evidence="4" id="KW-0249">Electron transport</keyword>
<evidence type="ECO:0000256" key="1">
    <source>
        <dbReference type="ARBA" id="ARBA00022448"/>
    </source>
</evidence>
<dbReference type="PROSITE" id="PS51007">
    <property type="entry name" value="CYTC"/>
    <property type="match status" value="2"/>
</dbReference>
<evidence type="ECO:0000256" key="6">
    <source>
        <dbReference type="PROSITE-ProRule" id="PRU00433"/>
    </source>
</evidence>
<evidence type="ECO:0000256" key="3">
    <source>
        <dbReference type="ARBA" id="ARBA00022723"/>
    </source>
</evidence>
<feature type="transmembrane region" description="Helical" evidence="8">
    <location>
        <begin position="6"/>
        <end position="26"/>
    </location>
</feature>
<dbReference type="Gene3D" id="1.10.760.10">
    <property type="entry name" value="Cytochrome c-like domain"/>
    <property type="match status" value="2"/>
</dbReference>
<dbReference type="InterPro" id="IPR009056">
    <property type="entry name" value="Cyt_c-like_dom"/>
</dbReference>
<organism evidence="10 11">
    <name type="scientific">Massilia eurypsychrophila</name>
    <dbReference type="NCBI Taxonomy" id="1485217"/>
    <lineage>
        <taxon>Bacteria</taxon>
        <taxon>Pseudomonadati</taxon>
        <taxon>Pseudomonadota</taxon>
        <taxon>Betaproteobacteria</taxon>
        <taxon>Burkholderiales</taxon>
        <taxon>Oxalobacteraceae</taxon>
        <taxon>Telluria group</taxon>
        <taxon>Massilia</taxon>
    </lineage>
</organism>
<protein>
    <submittedName>
        <fullName evidence="10">Cytochrome C</fullName>
    </submittedName>
</protein>
<evidence type="ECO:0000259" key="9">
    <source>
        <dbReference type="PROSITE" id="PS51007"/>
    </source>
</evidence>
<dbReference type="SUPFAM" id="SSF46626">
    <property type="entry name" value="Cytochrome c"/>
    <property type="match status" value="2"/>
</dbReference>
<keyword evidence="8" id="KW-1133">Transmembrane helix</keyword>
<evidence type="ECO:0000313" key="11">
    <source>
        <dbReference type="Proteomes" id="UP000230390"/>
    </source>
</evidence>
<keyword evidence="8" id="KW-0812">Transmembrane</keyword>
<dbReference type="OrthoDB" id="9809720at2"/>
<evidence type="ECO:0000256" key="7">
    <source>
        <dbReference type="SAM" id="MobiDB-lite"/>
    </source>
</evidence>
<feature type="region of interest" description="Disordered" evidence="7">
    <location>
        <begin position="152"/>
        <end position="179"/>
    </location>
</feature>
<feature type="domain" description="Cytochrome c" evidence="9">
    <location>
        <begin position="178"/>
        <end position="287"/>
    </location>
</feature>
<dbReference type="InterPro" id="IPR036909">
    <property type="entry name" value="Cyt_c-like_dom_sf"/>
</dbReference>
<feature type="domain" description="Cytochrome c" evidence="9">
    <location>
        <begin position="43"/>
        <end position="127"/>
    </location>
</feature>
<dbReference type="Pfam" id="PF00034">
    <property type="entry name" value="Cytochrom_C"/>
    <property type="match status" value="2"/>
</dbReference>
<evidence type="ECO:0000256" key="8">
    <source>
        <dbReference type="SAM" id="Phobius"/>
    </source>
</evidence>
<evidence type="ECO:0000256" key="5">
    <source>
        <dbReference type="ARBA" id="ARBA00023004"/>
    </source>
</evidence>
<dbReference type="InterPro" id="IPR051811">
    <property type="entry name" value="Cytochrome_c550/c551-like"/>
</dbReference>
<evidence type="ECO:0000313" key="10">
    <source>
        <dbReference type="EMBL" id="PIL45023.1"/>
    </source>
</evidence>
<reference evidence="10 11" key="1">
    <citation type="submission" date="2017-10" db="EMBL/GenBank/DDBJ databases">
        <title>Massilia psychrophilum sp. nov., a novel purple-pigmented bacterium isolated from Tianshan glacier, Xinjiang Municipality, China.</title>
        <authorList>
            <person name="Wang H."/>
        </authorList>
    </citation>
    <scope>NUCLEOTIDE SEQUENCE [LARGE SCALE GENOMIC DNA]</scope>
    <source>
        <strain evidence="10 11">JCM 30074</strain>
    </source>
</reference>
<evidence type="ECO:0000256" key="4">
    <source>
        <dbReference type="ARBA" id="ARBA00022982"/>
    </source>
</evidence>
<dbReference type="PANTHER" id="PTHR37823:SF1">
    <property type="entry name" value="CYTOCHROME C-553-LIKE"/>
    <property type="match status" value="1"/>
</dbReference>
<evidence type="ECO:0000256" key="2">
    <source>
        <dbReference type="ARBA" id="ARBA00022617"/>
    </source>
</evidence>
<gene>
    <name evidence="10" type="ORF">CR105_11195</name>
</gene>
<keyword evidence="5 6" id="KW-0408">Iron</keyword>
<keyword evidence="1" id="KW-0813">Transport</keyword>
<feature type="compositionally biased region" description="Low complexity" evidence="7">
    <location>
        <begin position="152"/>
        <end position="164"/>
    </location>
</feature>
<keyword evidence="2 6" id="KW-0349">Heme</keyword>
<dbReference type="GO" id="GO:0009055">
    <property type="term" value="F:electron transfer activity"/>
    <property type="evidence" value="ECO:0007669"/>
    <property type="project" value="InterPro"/>
</dbReference>
<dbReference type="GO" id="GO:0020037">
    <property type="term" value="F:heme binding"/>
    <property type="evidence" value="ECO:0007669"/>
    <property type="project" value="InterPro"/>
</dbReference>